<dbReference type="Proteomes" id="UP001399917">
    <property type="component" value="Unassembled WGS sequence"/>
</dbReference>
<gene>
    <name evidence="1" type="ORF">GCM10022404_06880</name>
</gene>
<organism evidence="1 2">
    <name type="scientific">Celeribacter arenosi</name>
    <dbReference type="NCBI Taxonomy" id="792649"/>
    <lineage>
        <taxon>Bacteria</taxon>
        <taxon>Pseudomonadati</taxon>
        <taxon>Pseudomonadota</taxon>
        <taxon>Alphaproteobacteria</taxon>
        <taxon>Rhodobacterales</taxon>
        <taxon>Roseobacteraceae</taxon>
        <taxon>Celeribacter</taxon>
    </lineage>
</organism>
<comment type="caution">
    <text evidence="1">The sequence shown here is derived from an EMBL/GenBank/DDBJ whole genome shotgun (WGS) entry which is preliminary data.</text>
</comment>
<dbReference type="EMBL" id="BAABDF010000003">
    <property type="protein sequence ID" value="GAA3858706.1"/>
    <property type="molecule type" value="Genomic_DNA"/>
</dbReference>
<sequence length="50" mass="6115">MSFFTRTNTRFRLGSFMRKSAQGKSRRLCLNKESEMRHDLAFQLNRKVWF</sequence>
<keyword evidence="2" id="KW-1185">Reference proteome</keyword>
<accession>A0ABP7JZ50</accession>
<protein>
    <submittedName>
        <fullName evidence="1">Uncharacterized protein</fullName>
    </submittedName>
</protein>
<dbReference type="RefSeq" id="WP_344843504.1">
    <property type="nucleotide sequence ID" value="NZ_BAABDF010000003.1"/>
</dbReference>
<name>A0ABP7JZ50_9RHOB</name>
<evidence type="ECO:0000313" key="1">
    <source>
        <dbReference type="EMBL" id="GAA3858706.1"/>
    </source>
</evidence>
<evidence type="ECO:0000313" key="2">
    <source>
        <dbReference type="Proteomes" id="UP001399917"/>
    </source>
</evidence>
<reference evidence="2" key="1">
    <citation type="journal article" date="2019" name="Int. J. Syst. Evol. Microbiol.">
        <title>The Global Catalogue of Microorganisms (GCM) 10K type strain sequencing project: providing services to taxonomists for standard genome sequencing and annotation.</title>
        <authorList>
            <consortium name="The Broad Institute Genomics Platform"/>
            <consortium name="The Broad Institute Genome Sequencing Center for Infectious Disease"/>
            <person name="Wu L."/>
            <person name="Ma J."/>
        </authorList>
    </citation>
    <scope>NUCLEOTIDE SEQUENCE [LARGE SCALE GENOMIC DNA]</scope>
    <source>
        <strain evidence="2">JCM 17190</strain>
    </source>
</reference>
<proteinExistence type="predicted"/>